<dbReference type="EMBL" id="JBHSWU010000005">
    <property type="protein sequence ID" value="MFC6723131.1"/>
    <property type="molecule type" value="Genomic_DNA"/>
</dbReference>
<dbReference type="Proteomes" id="UP001596328">
    <property type="component" value="Unassembled WGS sequence"/>
</dbReference>
<keyword evidence="2" id="KW-1185">Reference proteome</keyword>
<dbReference type="AlphaFoldDB" id="A0ABD5RVE4"/>
<protein>
    <recommendedName>
        <fullName evidence="3">Apea-like HEPN domain-containing protein</fullName>
    </recommendedName>
</protein>
<name>A0ABD5RVE4_9EURY</name>
<evidence type="ECO:0000313" key="2">
    <source>
        <dbReference type="Proteomes" id="UP001596328"/>
    </source>
</evidence>
<evidence type="ECO:0000313" key="1">
    <source>
        <dbReference type="EMBL" id="MFC6723131.1"/>
    </source>
</evidence>
<comment type="caution">
    <text evidence="1">The sequence shown here is derived from an EMBL/GenBank/DDBJ whole genome shotgun (WGS) entry which is preliminary data.</text>
</comment>
<reference evidence="1 2" key="1">
    <citation type="journal article" date="2019" name="Int. J. Syst. Evol. Microbiol.">
        <title>The Global Catalogue of Microorganisms (GCM) 10K type strain sequencing project: providing services to taxonomists for standard genome sequencing and annotation.</title>
        <authorList>
            <consortium name="The Broad Institute Genomics Platform"/>
            <consortium name="The Broad Institute Genome Sequencing Center for Infectious Disease"/>
            <person name="Wu L."/>
            <person name="Ma J."/>
        </authorList>
    </citation>
    <scope>NUCLEOTIDE SEQUENCE [LARGE SCALE GENOMIC DNA]</scope>
    <source>
        <strain evidence="1 2">NBRC 111368</strain>
    </source>
</reference>
<evidence type="ECO:0008006" key="3">
    <source>
        <dbReference type="Google" id="ProtNLM"/>
    </source>
</evidence>
<sequence>MPLSDAEEAQIKEILKPAVQEYIEALADFQSDIKYPPTIEIHHSAFDGSSVSRELVSHPSRLIHHFQAKNENDPFQAPIESLLDKDLDPPAVSPVELLEPVDNDVIEELNSDNTTRTRECRRLVRTLIRNTLDYAGEYEFHQEAFDAVFEDHIRPLWDYENTIDVIIPISGLSNSFSPIELPPFQIEHKEESSSIARLCKLEIGPFTKSEMSGLRTVDSEFDGLQRNGFSGMPANRTVLSRVRGTVFVKDHSETATRSAGGGSHWESLARELVRLEAKRILKMLRLYGPNRKQIKLAHVFTVKPHWITHREGVEYLTANTFVSDPWVSGIHSGTYEFDDADAQEFAEQWSEYGEYLSEDTFSQPLRRFNQAFGRNTSEDRLIDCFLGFESSVLKGVGSPAFRLPARSTLLLSGEISESEEVFEFFKIIRKCRNEIVHHDTRIQDINIDDENSLDISKLDSELVEEENLNASEFEKRGRVYLAMILKKYMELKTAFPDQGSIQEINNNIVEPRIIRSISESGPIITSD</sequence>
<gene>
    <name evidence="1" type="ORF">ACFQE1_01735</name>
</gene>
<organism evidence="1 2">
    <name type="scientific">Halobium palmae</name>
    <dbReference type="NCBI Taxonomy" id="1776492"/>
    <lineage>
        <taxon>Archaea</taxon>
        <taxon>Methanobacteriati</taxon>
        <taxon>Methanobacteriota</taxon>
        <taxon>Stenosarchaea group</taxon>
        <taxon>Halobacteria</taxon>
        <taxon>Halobacteriales</taxon>
        <taxon>Haloferacaceae</taxon>
        <taxon>Halobium</taxon>
    </lineage>
</organism>
<accession>A0ABD5RVE4</accession>
<proteinExistence type="predicted"/>